<accession>A0A6H9UXF9</accession>
<evidence type="ECO:0000313" key="3">
    <source>
        <dbReference type="Proteomes" id="UP000442707"/>
    </source>
</evidence>
<keyword evidence="1" id="KW-1133">Transmembrane helix</keyword>
<reference evidence="2 3" key="1">
    <citation type="submission" date="2019-09" db="EMBL/GenBank/DDBJ databases">
        <title>Screening of Novel Bioactive Compounds from Soil-Associated.</title>
        <authorList>
            <person name="Zhao S."/>
        </authorList>
    </citation>
    <scope>NUCLEOTIDE SEQUENCE [LARGE SCALE GENOMIC DNA]</scope>
    <source>
        <strain evidence="2 3">HIT-DPA4</strain>
    </source>
</reference>
<comment type="caution">
    <text evidence="2">The sequence shown here is derived from an EMBL/GenBank/DDBJ whole genome shotgun (WGS) entry which is preliminary data.</text>
</comment>
<name>A0A6H9UXF9_9ACTN</name>
<keyword evidence="1" id="KW-0812">Transmembrane</keyword>
<dbReference type="AlphaFoldDB" id="A0A6H9UXF9"/>
<evidence type="ECO:0000313" key="2">
    <source>
        <dbReference type="EMBL" id="KAB1144175.1"/>
    </source>
</evidence>
<proteinExistence type="predicted"/>
<protein>
    <submittedName>
        <fullName evidence="2">Uncharacterized protein</fullName>
    </submittedName>
</protein>
<dbReference type="RefSeq" id="WP_150950943.1">
    <property type="nucleotide sequence ID" value="NZ_VZRB01000016.1"/>
</dbReference>
<keyword evidence="1" id="KW-0472">Membrane</keyword>
<dbReference type="EMBL" id="VZRB01000016">
    <property type="protein sequence ID" value="KAB1144175.1"/>
    <property type="molecule type" value="Genomic_DNA"/>
</dbReference>
<dbReference type="Proteomes" id="UP000442707">
    <property type="component" value="Unassembled WGS sequence"/>
</dbReference>
<keyword evidence="3" id="KW-1185">Reference proteome</keyword>
<gene>
    <name evidence="2" type="ORF">F7R91_22725</name>
</gene>
<feature type="transmembrane region" description="Helical" evidence="1">
    <location>
        <begin position="61"/>
        <end position="79"/>
    </location>
</feature>
<evidence type="ECO:0000256" key="1">
    <source>
        <dbReference type="SAM" id="Phobius"/>
    </source>
</evidence>
<sequence>MTGNQAGLLPIGGATLASDARVLEAVRAIGARTGVDYTDDAAVSALLREHRRAMDATQRGSLVWLGGLALTVGVIWPFVAIEYVRAVTSAQEAGAQVPELSPVLRKLLDA</sequence>
<organism evidence="2 3">
    <name type="scientific">Streptomyces luteolifulvus</name>
    <dbReference type="NCBI Taxonomy" id="2615112"/>
    <lineage>
        <taxon>Bacteria</taxon>
        <taxon>Bacillati</taxon>
        <taxon>Actinomycetota</taxon>
        <taxon>Actinomycetes</taxon>
        <taxon>Kitasatosporales</taxon>
        <taxon>Streptomycetaceae</taxon>
        <taxon>Streptomyces</taxon>
    </lineage>
</organism>